<evidence type="ECO:0000313" key="1">
    <source>
        <dbReference type="EMBL" id="KKS48851.1"/>
    </source>
</evidence>
<comment type="caution">
    <text evidence="1">The sequence shown here is derived from an EMBL/GenBank/DDBJ whole genome shotgun (WGS) entry which is preliminary data.</text>
</comment>
<organism evidence="1 2">
    <name type="scientific">Candidatus Giovannonibacteria bacterium GW2011_GWF2_42_19</name>
    <dbReference type="NCBI Taxonomy" id="1618659"/>
    <lineage>
        <taxon>Bacteria</taxon>
        <taxon>Candidatus Giovannoniibacteriota</taxon>
    </lineage>
</organism>
<reference evidence="1 2" key="1">
    <citation type="journal article" date="2015" name="Nature">
        <title>rRNA introns, odd ribosomes, and small enigmatic genomes across a large radiation of phyla.</title>
        <authorList>
            <person name="Brown C.T."/>
            <person name="Hug L.A."/>
            <person name="Thomas B.C."/>
            <person name="Sharon I."/>
            <person name="Castelle C.J."/>
            <person name="Singh A."/>
            <person name="Wilkins M.J."/>
            <person name="Williams K.H."/>
            <person name="Banfield J.F."/>
        </authorList>
    </citation>
    <scope>NUCLEOTIDE SEQUENCE [LARGE SCALE GENOMIC DNA]</scope>
</reference>
<gene>
    <name evidence="1" type="ORF">UV11_C0002G0004</name>
</gene>
<dbReference type="AlphaFoldDB" id="A0A0G1BRJ7"/>
<sequence>MTKISGRLEFYGRRFPWRVVVSEKMVVNLQPIYEVFFNQLIGKGIAIIDEGCKWSLMRDNTSAFVLDYVTNGNPVLRAKNQNYAKMVRVLEEVLPGNEAAKNKVMKVFSEVSWAQSGTQINLLTSLEFAFFRINGRMVNVLSAPWESLTIEASPKESVYMVHMPTWGVPVRVSLETQKKVCTKGGVRCIFLSETGACQKFTVSSKASLEALGEGRKKKRRIGDCESSTS</sequence>
<dbReference type="Proteomes" id="UP000034036">
    <property type="component" value="Unassembled WGS sequence"/>
</dbReference>
<accession>A0A0G1BRJ7</accession>
<evidence type="ECO:0000313" key="2">
    <source>
        <dbReference type="Proteomes" id="UP000034036"/>
    </source>
</evidence>
<protein>
    <submittedName>
        <fullName evidence="1">Uncharacterized protein</fullName>
    </submittedName>
</protein>
<dbReference type="EMBL" id="LCDF01000002">
    <property type="protein sequence ID" value="KKS48851.1"/>
    <property type="molecule type" value="Genomic_DNA"/>
</dbReference>
<name>A0A0G1BRJ7_9BACT</name>
<proteinExistence type="predicted"/>
<dbReference type="STRING" id="1618659.UV11_C0002G0004"/>